<comment type="subcellular location">
    <subcellularLocation>
        <location evidence="1">Cytoplasm</location>
        <location evidence="1">Cell cortex</location>
    </subcellularLocation>
</comment>
<dbReference type="GO" id="GO:0001965">
    <property type="term" value="F:G-protein alpha-subunit binding"/>
    <property type="evidence" value="ECO:0007669"/>
    <property type="project" value="TreeGrafter"/>
</dbReference>
<dbReference type="SUPFAM" id="SSF48371">
    <property type="entry name" value="ARM repeat"/>
    <property type="match status" value="1"/>
</dbReference>
<keyword evidence="5" id="KW-0143">Chaperone</keyword>
<evidence type="ECO:0000256" key="5">
    <source>
        <dbReference type="ARBA" id="ARBA00023186"/>
    </source>
</evidence>
<dbReference type="GO" id="GO:0007186">
    <property type="term" value="P:G protein-coupled receptor signaling pathway"/>
    <property type="evidence" value="ECO:0007669"/>
    <property type="project" value="TreeGrafter"/>
</dbReference>
<dbReference type="InterPro" id="IPR008376">
    <property type="entry name" value="Chaperone_Ric-8_A/B"/>
</dbReference>
<evidence type="ECO:0000313" key="7">
    <source>
        <dbReference type="EMBL" id="KAK7790704.1"/>
    </source>
</evidence>
<keyword evidence="4" id="KW-0344">Guanine-nucleotide releasing factor</keyword>
<keyword evidence="3" id="KW-0963">Cytoplasm</keyword>
<evidence type="ECO:0000313" key="8">
    <source>
        <dbReference type="Proteomes" id="UP001378592"/>
    </source>
</evidence>
<dbReference type="PRINTS" id="PR01802">
    <property type="entry name" value="SYNEMBRYN"/>
</dbReference>
<organism evidence="7 8">
    <name type="scientific">Gryllus longicercus</name>
    <dbReference type="NCBI Taxonomy" id="2509291"/>
    <lineage>
        <taxon>Eukaryota</taxon>
        <taxon>Metazoa</taxon>
        <taxon>Ecdysozoa</taxon>
        <taxon>Arthropoda</taxon>
        <taxon>Hexapoda</taxon>
        <taxon>Insecta</taxon>
        <taxon>Pterygota</taxon>
        <taxon>Neoptera</taxon>
        <taxon>Polyneoptera</taxon>
        <taxon>Orthoptera</taxon>
        <taxon>Ensifera</taxon>
        <taxon>Gryllidea</taxon>
        <taxon>Grylloidea</taxon>
        <taxon>Gryllidae</taxon>
        <taxon>Gryllinae</taxon>
        <taxon>Gryllus</taxon>
    </lineage>
</organism>
<dbReference type="GO" id="GO:0005085">
    <property type="term" value="F:guanyl-nucleotide exchange factor activity"/>
    <property type="evidence" value="ECO:0007669"/>
    <property type="project" value="UniProtKB-KW"/>
</dbReference>
<evidence type="ECO:0000256" key="2">
    <source>
        <dbReference type="ARBA" id="ARBA00009049"/>
    </source>
</evidence>
<gene>
    <name evidence="7" type="ORF">R5R35_007947</name>
</gene>
<name>A0AAN9Z0J0_9ORTH</name>
<dbReference type="Pfam" id="PF10165">
    <property type="entry name" value="Ric8"/>
    <property type="match status" value="1"/>
</dbReference>
<sequence>MDDRDLLCLETGNQTEVTAILKRFSEKHNKTFTFNELNENDKRGRLWDILQRKLDNAEDSACHIHALSCIRILSREKIQLDDLISEQWLETLLSLAGLLSQEEAMTRINQPLTDYEVVLEAQKCLCNIVFNSKVALAMSCKNHTIEGVVMRMRTYRDPDIPSDIKYFDMRLLFIITALCSEVRPRLNEELHGLTYLMETLDLILKEASGEEHHYERGAACSDIHVILSDEHIGLACEILKVLFNLTLPPGNVIPPLDNSHVDEEEEAHFLRLVSILHDLLLCDATSPEKQKELQNHTVNLLVSIPSNCFEELMTPIQPDGVDLPKDMEFDGRNMQAVAVLLRFLEKQLDCSMQGARGQHETLSPILTVLVKGSRGHRAMRKYLRQRVLPPLTDVMYRPEEGNKIRNKLCRLLTTPNSQVSGLVADFLFVLCKESVSRMVKYTGYGNAAGLLANRGLLLGGSSNSRGSGSGPGRYSSDSEDSETEEYRNWRDQINPVTGSYEPPRSDPTINMSEEQKEYEASKLLDMMDKLSRGGIVQPCRIGEDGRPEPVEHVLELVESLPRQQIRPHHAMGSDEDSD</sequence>
<evidence type="ECO:0000256" key="1">
    <source>
        <dbReference type="ARBA" id="ARBA00004544"/>
    </source>
</evidence>
<evidence type="ECO:0000256" key="6">
    <source>
        <dbReference type="SAM" id="MobiDB-lite"/>
    </source>
</evidence>
<dbReference type="GO" id="GO:0005938">
    <property type="term" value="C:cell cortex"/>
    <property type="evidence" value="ECO:0007669"/>
    <property type="project" value="UniProtKB-SubCell"/>
</dbReference>
<keyword evidence="8" id="KW-1185">Reference proteome</keyword>
<dbReference type="PANTHER" id="PTHR12425">
    <property type="entry name" value="SYNEMBRYN"/>
    <property type="match status" value="1"/>
</dbReference>
<accession>A0AAN9Z0J0</accession>
<evidence type="ECO:0000256" key="4">
    <source>
        <dbReference type="ARBA" id="ARBA00022658"/>
    </source>
</evidence>
<dbReference type="InterPro" id="IPR016024">
    <property type="entry name" value="ARM-type_fold"/>
</dbReference>
<dbReference type="AlphaFoldDB" id="A0AAN9Z0J0"/>
<dbReference type="EMBL" id="JAZDUA010000596">
    <property type="protein sequence ID" value="KAK7790704.1"/>
    <property type="molecule type" value="Genomic_DNA"/>
</dbReference>
<proteinExistence type="inferred from homology"/>
<protein>
    <recommendedName>
        <fullName evidence="9">Synembryn-A</fullName>
    </recommendedName>
</protein>
<evidence type="ECO:0008006" key="9">
    <source>
        <dbReference type="Google" id="ProtNLM"/>
    </source>
</evidence>
<dbReference type="Proteomes" id="UP001378592">
    <property type="component" value="Unassembled WGS sequence"/>
</dbReference>
<comment type="similarity">
    <text evidence="2">Belongs to the synembryn family.</text>
</comment>
<comment type="caution">
    <text evidence="7">The sequence shown here is derived from an EMBL/GenBank/DDBJ whole genome shotgun (WGS) entry which is preliminary data.</text>
</comment>
<dbReference type="InterPro" id="IPR019318">
    <property type="entry name" value="Gua_nucleotide_exch_fac_Ric8"/>
</dbReference>
<feature type="region of interest" description="Disordered" evidence="6">
    <location>
        <begin position="461"/>
        <end position="509"/>
    </location>
</feature>
<dbReference type="InterPro" id="IPR011989">
    <property type="entry name" value="ARM-like"/>
</dbReference>
<dbReference type="Gene3D" id="1.25.10.10">
    <property type="entry name" value="Leucine-rich Repeat Variant"/>
    <property type="match status" value="1"/>
</dbReference>
<evidence type="ECO:0000256" key="3">
    <source>
        <dbReference type="ARBA" id="ARBA00022490"/>
    </source>
</evidence>
<reference evidence="7 8" key="1">
    <citation type="submission" date="2024-03" db="EMBL/GenBank/DDBJ databases">
        <title>The genome assembly and annotation of the cricket Gryllus longicercus Weissman &amp; Gray.</title>
        <authorList>
            <person name="Szrajer S."/>
            <person name="Gray D."/>
            <person name="Ylla G."/>
        </authorList>
    </citation>
    <scope>NUCLEOTIDE SEQUENCE [LARGE SCALE GENOMIC DNA]</scope>
    <source>
        <strain evidence="7">DAG 2021-001</strain>
        <tissue evidence="7">Whole body minus gut</tissue>
    </source>
</reference>
<dbReference type="PANTHER" id="PTHR12425:SF5">
    <property type="entry name" value="SYNEMBRYN"/>
    <property type="match status" value="1"/>
</dbReference>